<dbReference type="AlphaFoldDB" id="A0A7S3D5H2"/>
<sequence length="338" mass="36347">MESKRTLGDRGKSAVKTPICNIFIQRNGLTLTSKDFSPFEGKTVLSLIEKVQPSRVVLIGCYSCHLLEAILFADAQRRKGGQASTSTPSLKREENEGGKSGGGASSSSANTGSSDDDKKRKREEEMEVVVIDNCQHKFVLQAKAQLEKKYANFIFLYSTNTGSCLSLLQSVLGVGGGSGGGRVDLVIINRLNDYLIALPALENGVKVIRKGRGRKKEGEKEEREGEAEAKKAKTEGNVNESGEGGGGEGEKEGKGSGKGMTGGNASRQKDADSKAREGRGVICCICDEWKDGHGFAKAWSVFEERNEVEDVTMVKDSAMRVVIANVKEVEDEEGKSSV</sequence>
<feature type="region of interest" description="Disordered" evidence="1">
    <location>
        <begin position="80"/>
        <end position="124"/>
    </location>
</feature>
<name>A0A7S3D5H2_9EUKA</name>
<reference evidence="2" key="1">
    <citation type="submission" date="2021-01" db="EMBL/GenBank/DDBJ databases">
        <authorList>
            <person name="Corre E."/>
            <person name="Pelletier E."/>
            <person name="Niang G."/>
            <person name="Scheremetjew M."/>
            <person name="Finn R."/>
            <person name="Kale V."/>
            <person name="Holt S."/>
            <person name="Cochrane G."/>
            <person name="Meng A."/>
            <person name="Brown T."/>
            <person name="Cohen L."/>
        </authorList>
    </citation>
    <scope>NUCLEOTIDE SEQUENCE</scope>
    <source>
        <strain evidence="2">NIES-2562</strain>
    </source>
</reference>
<dbReference type="EMBL" id="HBIB01014489">
    <property type="protein sequence ID" value="CAE0247133.1"/>
    <property type="molecule type" value="Transcribed_RNA"/>
</dbReference>
<accession>A0A7S3D5H2</accession>
<feature type="compositionally biased region" description="Basic and acidic residues" evidence="1">
    <location>
        <begin position="115"/>
        <end position="124"/>
    </location>
</feature>
<feature type="region of interest" description="Disordered" evidence="1">
    <location>
        <begin position="210"/>
        <end position="273"/>
    </location>
</feature>
<feature type="compositionally biased region" description="Basic and acidic residues" evidence="1">
    <location>
        <begin position="216"/>
        <end position="234"/>
    </location>
</feature>
<evidence type="ECO:0000256" key="1">
    <source>
        <dbReference type="SAM" id="MobiDB-lite"/>
    </source>
</evidence>
<protein>
    <submittedName>
        <fullName evidence="2">Uncharacterized protein</fullName>
    </submittedName>
</protein>
<organism evidence="2">
    <name type="scientific">Palpitomonas bilix</name>
    <dbReference type="NCBI Taxonomy" id="652834"/>
    <lineage>
        <taxon>Eukaryota</taxon>
        <taxon>Eukaryota incertae sedis</taxon>
    </lineage>
</organism>
<gene>
    <name evidence="2" type="ORF">PBIL07802_LOCUS9323</name>
</gene>
<evidence type="ECO:0000313" key="2">
    <source>
        <dbReference type="EMBL" id="CAE0247133.1"/>
    </source>
</evidence>
<proteinExistence type="predicted"/>